<dbReference type="KEGG" id="foc:113209259"/>
<feature type="transmembrane region" description="Helical" evidence="7">
    <location>
        <begin position="33"/>
        <end position="56"/>
    </location>
</feature>
<dbReference type="Pfam" id="PF06105">
    <property type="entry name" value="Aph-1"/>
    <property type="match status" value="1"/>
</dbReference>
<dbReference type="AlphaFoldDB" id="A0A6J1SNV2"/>
<keyword evidence="8" id="KW-1185">Reference proteome</keyword>
<feature type="transmembrane region" description="Helical" evidence="7">
    <location>
        <begin position="217"/>
        <end position="238"/>
    </location>
</feature>
<evidence type="ECO:0000313" key="9">
    <source>
        <dbReference type="RefSeq" id="XP_026282468.1"/>
    </source>
</evidence>
<name>A0A6J1SNV2_FRAOC</name>
<accession>A0A6J1SNV2</accession>
<keyword evidence="6 7" id="KW-0472">Membrane</keyword>
<dbReference type="Proteomes" id="UP000504606">
    <property type="component" value="Unplaced"/>
</dbReference>
<dbReference type="InterPro" id="IPR009294">
    <property type="entry name" value="Aph-1"/>
</dbReference>
<dbReference type="OrthoDB" id="6507463at2759"/>
<proteinExistence type="inferred from homology"/>
<feature type="transmembrane region" description="Helical" evidence="7">
    <location>
        <begin position="150"/>
        <end position="175"/>
    </location>
</feature>
<keyword evidence="3 7" id="KW-0812">Transmembrane</keyword>
<dbReference type="GO" id="GO:0007219">
    <property type="term" value="P:Notch signaling pathway"/>
    <property type="evidence" value="ECO:0007669"/>
    <property type="project" value="UniProtKB-KW"/>
</dbReference>
<comment type="subcellular location">
    <subcellularLocation>
        <location evidence="1">Membrane</location>
        <topology evidence="1">Multi-pass membrane protein</topology>
    </subcellularLocation>
</comment>
<evidence type="ECO:0000256" key="4">
    <source>
        <dbReference type="ARBA" id="ARBA00022976"/>
    </source>
</evidence>
<evidence type="ECO:0000256" key="3">
    <source>
        <dbReference type="ARBA" id="ARBA00022692"/>
    </source>
</evidence>
<keyword evidence="5 7" id="KW-1133">Transmembrane helix</keyword>
<dbReference type="GO" id="GO:0016485">
    <property type="term" value="P:protein processing"/>
    <property type="evidence" value="ECO:0007669"/>
    <property type="project" value="InterPro"/>
</dbReference>
<evidence type="ECO:0000313" key="8">
    <source>
        <dbReference type="Proteomes" id="UP000504606"/>
    </source>
</evidence>
<dbReference type="GeneID" id="113209259"/>
<feature type="transmembrane region" description="Helical" evidence="7">
    <location>
        <begin position="6"/>
        <end position="26"/>
    </location>
</feature>
<evidence type="ECO:0000256" key="6">
    <source>
        <dbReference type="ARBA" id="ARBA00023136"/>
    </source>
</evidence>
<evidence type="ECO:0000256" key="1">
    <source>
        <dbReference type="ARBA" id="ARBA00004141"/>
    </source>
</evidence>
<evidence type="ECO:0000256" key="7">
    <source>
        <dbReference type="SAM" id="Phobius"/>
    </source>
</evidence>
<comment type="similarity">
    <text evidence="2">Belongs to the APH-1 family.</text>
</comment>
<keyword evidence="4" id="KW-0914">Notch signaling pathway</keyword>
<organism evidence="8 9">
    <name type="scientific">Frankliniella occidentalis</name>
    <name type="common">Western flower thrips</name>
    <name type="synonym">Euthrips occidentalis</name>
    <dbReference type="NCBI Taxonomy" id="133901"/>
    <lineage>
        <taxon>Eukaryota</taxon>
        <taxon>Metazoa</taxon>
        <taxon>Ecdysozoa</taxon>
        <taxon>Arthropoda</taxon>
        <taxon>Hexapoda</taxon>
        <taxon>Insecta</taxon>
        <taxon>Pterygota</taxon>
        <taxon>Neoptera</taxon>
        <taxon>Paraneoptera</taxon>
        <taxon>Thysanoptera</taxon>
        <taxon>Terebrantia</taxon>
        <taxon>Thripoidea</taxon>
        <taxon>Thripidae</taxon>
        <taxon>Frankliniella</taxon>
    </lineage>
</organism>
<feature type="transmembrane region" description="Helical" evidence="7">
    <location>
        <begin position="111"/>
        <end position="130"/>
    </location>
</feature>
<dbReference type="RefSeq" id="XP_026282468.1">
    <property type="nucleotide sequence ID" value="XM_026426683.2"/>
</dbReference>
<dbReference type="PANTHER" id="PTHR12889">
    <property type="entry name" value="GAMMA-SECRETASE SUBUNIT APH-1"/>
    <property type="match status" value="1"/>
</dbReference>
<feature type="transmembrane region" description="Helical" evidence="7">
    <location>
        <begin position="187"/>
        <end position="205"/>
    </location>
</feature>
<sequence>MTLCEFFGCAFMAFGPAIAMFILTIAQDPISIIIVFASGFFWLLSALLSSIIWLFFGLSSMSPQVQLALSVIFSVHCQEVFRFLLYLTLTSLDDGLKNMIESSTPIINRKMLGYSAGIGFGVMSGVFAIINVLADAVGPATMGLKAGSESFFLISSCSTLCFVLLHVFWSVIFFAALDQYRANKIQLLFVLVTHLLASSLTLLNSGGPFAASLVPNYLIVILTACVAFHAAGGSISSLKSSLTRQ</sequence>
<reference evidence="9" key="1">
    <citation type="submission" date="2025-08" db="UniProtKB">
        <authorList>
            <consortium name="RefSeq"/>
        </authorList>
    </citation>
    <scope>IDENTIFICATION</scope>
    <source>
        <tissue evidence="9">Whole organism</tissue>
    </source>
</reference>
<protein>
    <submittedName>
        <fullName evidence="9">Gamma-secretase subunit Aph-1</fullName>
    </submittedName>
</protein>
<gene>
    <name evidence="9" type="primary">LOC113209259</name>
</gene>
<dbReference type="GO" id="GO:0016020">
    <property type="term" value="C:membrane"/>
    <property type="evidence" value="ECO:0007669"/>
    <property type="project" value="UniProtKB-SubCell"/>
</dbReference>
<evidence type="ECO:0000256" key="5">
    <source>
        <dbReference type="ARBA" id="ARBA00022989"/>
    </source>
</evidence>
<evidence type="ECO:0000256" key="2">
    <source>
        <dbReference type="ARBA" id="ARBA00005577"/>
    </source>
</evidence>